<dbReference type="GO" id="GO:0003677">
    <property type="term" value="F:DNA binding"/>
    <property type="evidence" value="ECO:0007669"/>
    <property type="project" value="UniProtKB-KW"/>
</dbReference>
<dbReference type="InterPro" id="IPR012337">
    <property type="entry name" value="RNaseH-like_sf"/>
</dbReference>
<dbReference type="PRINTS" id="PR00868">
    <property type="entry name" value="DNAPOLI"/>
</dbReference>
<keyword evidence="6" id="KW-0239">DNA-directed DNA polymerase</keyword>
<dbReference type="EC" id="2.7.7.7" evidence="2"/>
<keyword evidence="5" id="KW-0235">DNA replication</keyword>
<evidence type="ECO:0000256" key="5">
    <source>
        <dbReference type="ARBA" id="ARBA00022705"/>
    </source>
</evidence>
<dbReference type="PROSITE" id="PS00447">
    <property type="entry name" value="DNA_POLYMERASE_A"/>
    <property type="match status" value="1"/>
</dbReference>
<gene>
    <name evidence="11" type="ORF">METZ01_LOCUS87565</name>
</gene>
<evidence type="ECO:0000259" key="10">
    <source>
        <dbReference type="SMART" id="SM00482"/>
    </source>
</evidence>
<feature type="domain" description="3'-5' exonuclease" evidence="9">
    <location>
        <begin position="89"/>
        <end position="277"/>
    </location>
</feature>
<name>A0A381V418_9ZZZZ</name>
<evidence type="ECO:0000259" key="9">
    <source>
        <dbReference type="SMART" id="SM00474"/>
    </source>
</evidence>
<dbReference type="GO" id="GO:0006261">
    <property type="term" value="P:DNA-templated DNA replication"/>
    <property type="evidence" value="ECO:0007669"/>
    <property type="project" value="InterPro"/>
</dbReference>
<organism evidence="11">
    <name type="scientific">marine metagenome</name>
    <dbReference type="NCBI Taxonomy" id="408172"/>
    <lineage>
        <taxon>unclassified sequences</taxon>
        <taxon>metagenomes</taxon>
        <taxon>ecological metagenomes</taxon>
    </lineage>
</organism>
<keyword evidence="7" id="KW-0238">DNA-binding</keyword>
<dbReference type="SUPFAM" id="SSF56672">
    <property type="entry name" value="DNA/RNA polymerases"/>
    <property type="match status" value="1"/>
</dbReference>
<evidence type="ECO:0000256" key="4">
    <source>
        <dbReference type="ARBA" id="ARBA00022695"/>
    </source>
</evidence>
<dbReference type="Pfam" id="PF01612">
    <property type="entry name" value="DNA_pol_A_exo1"/>
    <property type="match status" value="1"/>
</dbReference>
<dbReference type="AlphaFoldDB" id="A0A381V418"/>
<evidence type="ECO:0000256" key="2">
    <source>
        <dbReference type="ARBA" id="ARBA00012417"/>
    </source>
</evidence>
<dbReference type="InterPro" id="IPR001098">
    <property type="entry name" value="DNA-dir_DNA_pol_A_palm_dom"/>
</dbReference>
<dbReference type="GO" id="GO:0003887">
    <property type="term" value="F:DNA-directed DNA polymerase activity"/>
    <property type="evidence" value="ECO:0007669"/>
    <property type="project" value="UniProtKB-KW"/>
</dbReference>
<dbReference type="Pfam" id="PF00476">
    <property type="entry name" value="DNA_pol_A"/>
    <property type="match status" value="1"/>
</dbReference>
<feature type="domain" description="DNA-directed DNA polymerase family A palm" evidence="10">
    <location>
        <begin position="453"/>
        <end position="670"/>
    </location>
</feature>
<proteinExistence type="inferred from homology"/>
<dbReference type="Gene3D" id="1.10.150.20">
    <property type="entry name" value="5' to 3' exonuclease, C-terminal subdomain"/>
    <property type="match status" value="1"/>
</dbReference>
<dbReference type="GO" id="GO:0006302">
    <property type="term" value="P:double-strand break repair"/>
    <property type="evidence" value="ECO:0007669"/>
    <property type="project" value="TreeGrafter"/>
</dbReference>
<dbReference type="PANTHER" id="PTHR10133:SF27">
    <property type="entry name" value="DNA POLYMERASE NU"/>
    <property type="match status" value="1"/>
</dbReference>
<protein>
    <recommendedName>
        <fullName evidence="2">DNA-directed DNA polymerase</fullName>
        <ecNumber evidence="2">2.7.7.7</ecNumber>
    </recommendedName>
</protein>
<dbReference type="GO" id="GO:0008408">
    <property type="term" value="F:3'-5' exonuclease activity"/>
    <property type="evidence" value="ECO:0007669"/>
    <property type="project" value="InterPro"/>
</dbReference>
<dbReference type="SMART" id="SM00482">
    <property type="entry name" value="POLAc"/>
    <property type="match status" value="1"/>
</dbReference>
<dbReference type="SUPFAM" id="SSF53098">
    <property type="entry name" value="Ribonuclease H-like"/>
    <property type="match status" value="1"/>
</dbReference>
<evidence type="ECO:0000256" key="6">
    <source>
        <dbReference type="ARBA" id="ARBA00022932"/>
    </source>
</evidence>
<dbReference type="Gene3D" id="1.20.1060.10">
    <property type="entry name" value="Taq DNA Polymerase, Chain T, domain 4"/>
    <property type="match status" value="1"/>
</dbReference>
<accession>A0A381V418</accession>
<dbReference type="Gene3D" id="3.30.70.370">
    <property type="match status" value="1"/>
</dbReference>
<comment type="catalytic activity">
    <reaction evidence="8">
        <text>DNA(n) + a 2'-deoxyribonucleoside 5'-triphosphate = DNA(n+1) + diphosphate</text>
        <dbReference type="Rhea" id="RHEA:22508"/>
        <dbReference type="Rhea" id="RHEA-COMP:17339"/>
        <dbReference type="Rhea" id="RHEA-COMP:17340"/>
        <dbReference type="ChEBI" id="CHEBI:33019"/>
        <dbReference type="ChEBI" id="CHEBI:61560"/>
        <dbReference type="ChEBI" id="CHEBI:173112"/>
        <dbReference type="EC" id="2.7.7.7"/>
    </reaction>
</comment>
<reference evidence="11" key="1">
    <citation type="submission" date="2018-05" db="EMBL/GenBank/DDBJ databases">
        <authorList>
            <person name="Lanie J.A."/>
            <person name="Ng W.-L."/>
            <person name="Kazmierczak K.M."/>
            <person name="Andrzejewski T.M."/>
            <person name="Davidsen T.M."/>
            <person name="Wayne K.J."/>
            <person name="Tettelin H."/>
            <person name="Glass J.I."/>
            <person name="Rusch D."/>
            <person name="Podicherti R."/>
            <person name="Tsui H.-C.T."/>
            <person name="Winkler M.E."/>
        </authorList>
    </citation>
    <scope>NUCLEOTIDE SEQUENCE</scope>
</reference>
<evidence type="ECO:0000256" key="8">
    <source>
        <dbReference type="ARBA" id="ARBA00049244"/>
    </source>
</evidence>
<evidence type="ECO:0000256" key="3">
    <source>
        <dbReference type="ARBA" id="ARBA00022679"/>
    </source>
</evidence>
<comment type="similarity">
    <text evidence="1">Belongs to the DNA polymerase type-A family.</text>
</comment>
<dbReference type="PANTHER" id="PTHR10133">
    <property type="entry name" value="DNA POLYMERASE I"/>
    <property type="match status" value="1"/>
</dbReference>
<dbReference type="InterPro" id="IPR036397">
    <property type="entry name" value="RNaseH_sf"/>
</dbReference>
<dbReference type="EMBL" id="UINC01007709">
    <property type="protein sequence ID" value="SVA34711.1"/>
    <property type="molecule type" value="Genomic_DNA"/>
</dbReference>
<dbReference type="InterPro" id="IPR002298">
    <property type="entry name" value="DNA_polymerase_A"/>
</dbReference>
<evidence type="ECO:0000256" key="7">
    <source>
        <dbReference type="ARBA" id="ARBA00023125"/>
    </source>
</evidence>
<dbReference type="SMART" id="SM00474">
    <property type="entry name" value="35EXOc"/>
    <property type="match status" value="1"/>
</dbReference>
<dbReference type="InterPro" id="IPR002562">
    <property type="entry name" value="3'-5'_exonuclease_dom"/>
</dbReference>
<keyword evidence="4" id="KW-0548">Nucleotidyltransferase</keyword>
<dbReference type="InterPro" id="IPR043502">
    <property type="entry name" value="DNA/RNA_pol_sf"/>
</dbReference>
<keyword evidence="3" id="KW-0808">Transferase</keyword>
<evidence type="ECO:0000313" key="11">
    <source>
        <dbReference type="EMBL" id="SVA34711.1"/>
    </source>
</evidence>
<dbReference type="InterPro" id="IPR019760">
    <property type="entry name" value="DNA-dir_DNA_pol_A_CS"/>
</dbReference>
<evidence type="ECO:0000256" key="1">
    <source>
        <dbReference type="ARBA" id="ARBA00007705"/>
    </source>
</evidence>
<dbReference type="Gene3D" id="3.30.420.10">
    <property type="entry name" value="Ribonuclease H-like superfamily/Ribonuclease H"/>
    <property type="match status" value="1"/>
</dbReference>
<sequence length="718" mass="81129">MKKDVDLVDFEEDKYDYIVLIGSEACKFIGGITSVTEFSGHLVDKKFIPMISPAMLNFKPEAKPLFKRACEKLHGYIAGQLPPSLSGDFVGITTEEDAESYLEGIIEDKSIRFVTCDTETTALYPRDGYVLGISMSHKPQQGVYISAECITTYVEELFQQVFDSKMIVFHNAKFDLKMLEYHFGFTFPKVSDTMLMHYILDESKGTHGLKFLALKYTEYGDYDKDLDNFRNQYCKEHRILKGDFTYDLIPFDILYKYAAIDTAVTYELYQLFTKKIISSVQLTKVYKELMVPGMLFLKEVEEAGVPFDLNRLTKVQKLMEEEIQIAKEKLYEFEEVHKFEEAQGKVFNPNSTQQLRILMFDFLRLTPTGKLTGTGAQSTDAEVLKTLSEEHPIPGVILDIRQKSKIKNTYLDKVIPALDKDSRIRTGFNLTSTTSGRLSSSGKLNMQQLPRDNAAVKGCIKAQPGYKILQQDLSTAEVYVASVLSNDKALQNVFKSGGDLHSTVAKMVFQLPHETADISVYAKKERQAAKAITFGIMYGSGPAKVSETVTKDSGEFFSIEQAKDTISKYFLTFRKLKTWLSKSKEQIESDGFIYSILGRKRRLPNVFSNDKGIASHEVRSGINFLIQSVASDINLLAGVELSQWLKDNKKDAKIIALVHDSLVLEVKESEIEEVSEMMAKITQKDRGCSIPGQPIGVDLEIGDDYAFGKFEKQYPELL</sequence>